<keyword evidence="5" id="KW-0862">Zinc</keyword>
<dbReference type="PANTHER" id="PTHR30405:SF11">
    <property type="entry name" value="RNA-GUIDED DNA ENDONUCLEASE RV2885C-RELATED"/>
    <property type="match status" value="1"/>
</dbReference>
<evidence type="ECO:0000313" key="12">
    <source>
        <dbReference type="Proteomes" id="UP000033038"/>
    </source>
</evidence>
<protein>
    <submittedName>
        <fullName evidence="11">Mobile element protein</fullName>
    </submittedName>
</protein>
<dbReference type="InterPro" id="IPR051399">
    <property type="entry name" value="RNA-guided_DNA_endo/Transpos"/>
</dbReference>
<keyword evidence="7" id="KW-0233">DNA recombination</keyword>
<evidence type="ECO:0000256" key="7">
    <source>
        <dbReference type="ARBA" id="ARBA00023172"/>
    </source>
</evidence>
<dbReference type="KEGG" id="mbw:MSBRW_1515"/>
<reference evidence="11 12" key="1">
    <citation type="submission" date="2014-07" db="EMBL/GenBank/DDBJ databases">
        <title>Methanogenic archaea and the global carbon cycle.</title>
        <authorList>
            <person name="Henriksen J.R."/>
            <person name="Luke J."/>
            <person name="Reinhart S."/>
            <person name="Benedict M.N."/>
            <person name="Youngblut N.D."/>
            <person name="Metcalf M.E."/>
            <person name="Whitaker R.J."/>
            <person name="Metcalf W.W."/>
        </authorList>
    </citation>
    <scope>NUCLEOTIDE SEQUENCE [LARGE SCALE GENOMIC DNA]</scope>
    <source>
        <strain evidence="11 12">Wiesmoor</strain>
    </source>
</reference>
<dbReference type="InterPro" id="IPR053522">
    <property type="entry name" value="RNA-guided_endonuclease_TnpB"/>
</dbReference>
<comment type="similarity">
    <text evidence="2">In the N-terminal section; belongs to the transposase 2 family.</text>
</comment>
<feature type="domain" description="Probable transposase IS891/IS1136/IS1341" evidence="8">
    <location>
        <begin position="200"/>
        <end position="299"/>
    </location>
</feature>
<feature type="domain" description="Cas12f1-like TNB" evidence="9">
    <location>
        <begin position="314"/>
        <end position="381"/>
    </location>
</feature>
<dbReference type="NCBIfam" id="NF040570">
    <property type="entry name" value="guided_TnpB"/>
    <property type="match status" value="1"/>
</dbReference>
<dbReference type="Pfam" id="PF07282">
    <property type="entry name" value="Cas12f1-like_TNB"/>
    <property type="match status" value="1"/>
</dbReference>
<sequence length="394" mass="45924">MKAVKFKEYSLTKIIYFFKLYYSRMLKAYKYRVYPNKDQKRLIKVHFGACRFVYNWALEQKIKTYEQYNKSISRFDLQRILVHEVKPANEWLKEANSQSLLACLVNVESAFTRFFREKKGFPRFKSKKNPVQSYQMPQHYTVDFEKSLVKLPKIGEVKAILHRRFEGTLKTATISKTCTGKYYLSILVEDGKELPVKQEFSESTTVGIDVGIKDFAVLSTGEKVENPKYLKNSLIRLKVLQKRVSRKVKGSKNREKAKLLLSKLHEKISNQRNDFQHKLSSKLISENQAIALETLNKGMQKNHCLAQALIDSAWSSFVTKLEYKADWFGKTILRIGRFEPSSKLCSVCGYYNSNLTLDAREWECPDCKTKHDRDINAAINIKKFSLQDQNLIVI</sequence>
<feature type="domain" description="Transposase putative helix-turn-helix" evidence="10">
    <location>
        <begin position="25"/>
        <end position="70"/>
    </location>
</feature>
<dbReference type="GO" id="GO:0003677">
    <property type="term" value="F:DNA binding"/>
    <property type="evidence" value="ECO:0007669"/>
    <property type="project" value="UniProtKB-KW"/>
</dbReference>
<keyword evidence="3" id="KW-0815">Transposition</keyword>
<evidence type="ECO:0000313" key="11">
    <source>
        <dbReference type="EMBL" id="AKB50768.1"/>
    </source>
</evidence>
<dbReference type="NCBIfam" id="TIGR01766">
    <property type="entry name" value="IS200/IS605 family accessory protein TnpB-like domain"/>
    <property type="match status" value="1"/>
</dbReference>
<evidence type="ECO:0000256" key="6">
    <source>
        <dbReference type="ARBA" id="ARBA00023125"/>
    </source>
</evidence>
<dbReference type="PATRIC" id="fig|1434109.4.peg.1907"/>
<dbReference type="GO" id="GO:0046872">
    <property type="term" value="F:metal ion binding"/>
    <property type="evidence" value="ECO:0007669"/>
    <property type="project" value="UniProtKB-KW"/>
</dbReference>
<dbReference type="EMBL" id="CP009526">
    <property type="protein sequence ID" value="AKB50768.1"/>
    <property type="molecule type" value="Genomic_DNA"/>
</dbReference>
<dbReference type="PANTHER" id="PTHR30405">
    <property type="entry name" value="TRANSPOSASE"/>
    <property type="match status" value="1"/>
</dbReference>
<evidence type="ECO:0000259" key="10">
    <source>
        <dbReference type="Pfam" id="PF12323"/>
    </source>
</evidence>
<comment type="similarity">
    <text evidence="1">In the C-terminal section; belongs to the transposase 35 family.</text>
</comment>
<dbReference type="InterPro" id="IPR021027">
    <property type="entry name" value="Transposase_put_HTH"/>
</dbReference>
<proteinExistence type="inferred from homology"/>
<dbReference type="AlphaFoldDB" id="A0A0E3QLF4"/>
<evidence type="ECO:0000256" key="5">
    <source>
        <dbReference type="ARBA" id="ARBA00022833"/>
    </source>
</evidence>
<dbReference type="NCBIfam" id="NF038281">
    <property type="entry name" value="IS200_TnpB"/>
    <property type="match status" value="1"/>
</dbReference>
<gene>
    <name evidence="11" type="ORF">MSBRW_1515</name>
</gene>
<organism evidence="11 12">
    <name type="scientific">Methanosarcina barkeri str. Wiesmoor</name>
    <dbReference type="NCBI Taxonomy" id="1434109"/>
    <lineage>
        <taxon>Archaea</taxon>
        <taxon>Methanobacteriati</taxon>
        <taxon>Methanobacteriota</taxon>
        <taxon>Stenosarchaea group</taxon>
        <taxon>Methanomicrobia</taxon>
        <taxon>Methanosarcinales</taxon>
        <taxon>Methanosarcinaceae</taxon>
        <taxon>Methanosarcina</taxon>
    </lineage>
</organism>
<evidence type="ECO:0000256" key="1">
    <source>
        <dbReference type="ARBA" id="ARBA00008761"/>
    </source>
</evidence>
<name>A0A0E3QLF4_METBA</name>
<dbReference type="GO" id="GO:0006310">
    <property type="term" value="P:DNA recombination"/>
    <property type="evidence" value="ECO:0007669"/>
    <property type="project" value="UniProtKB-KW"/>
</dbReference>
<dbReference type="Pfam" id="PF01385">
    <property type="entry name" value="OrfB_IS605"/>
    <property type="match status" value="1"/>
</dbReference>
<evidence type="ECO:0000259" key="9">
    <source>
        <dbReference type="Pfam" id="PF07282"/>
    </source>
</evidence>
<evidence type="ECO:0000256" key="4">
    <source>
        <dbReference type="ARBA" id="ARBA00022723"/>
    </source>
</evidence>
<dbReference type="GO" id="GO:0032196">
    <property type="term" value="P:transposition"/>
    <property type="evidence" value="ECO:0007669"/>
    <property type="project" value="UniProtKB-KW"/>
</dbReference>
<accession>A0A0E3QLF4</accession>
<dbReference type="Pfam" id="PF12323">
    <property type="entry name" value="HTH_OrfB_IS605"/>
    <property type="match status" value="1"/>
</dbReference>
<evidence type="ECO:0000259" key="8">
    <source>
        <dbReference type="Pfam" id="PF01385"/>
    </source>
</evidence>
<keyword evidence="6" id="KW-0238">DNA-binding</keyword>
<evidence type="ECO:0000256" key="2">
    <source>
        <dbReference type="ARBA" id="ARBA00011044"/>
    </source>
</evidence>
<dbReference type="InterPro" id="IPR010095">
    <property type="entry name" value="Cas12f1-like_TNB"/>
</dbReference>
<evidence type="ECO:0000256" key="3">
    <source>
        <dbReference type="ARBA" id="ARBA00022578"/>
    </source>
</evidence>
<dbReference type="Proteomes" id="UP000033038">
    <property type="component" value="Chromosome"/>
</dbReference>
<dbReference type="HOGENOM" id="CLU_032903_0_0_2"/>
<keyword evidence="4" id="KW-0479">Metal-binding</keyword>
<dbReference type="InterPro" id="IPR001959">
    <property type="entry name" value="Transposase"/>
</dbReference>